<comment type="similarity">
    <text evidence="2">Belongs to the bacterial solute-binding protein 5 family.</text>
</comment>
<dbReference type="Proteomes" id="UP000075787">
    <property type="component" value="Unassembled WGS sequence"/>
</dbReference>
<comment type="subcellular location">
    <subcellularLocation>
        <location evidence="1">Periplasm</location>
    </subcellularLocation>
</comment>
<dbReference type="RefSeq" id="WP_062762655.1">
    <property type="nucleotide sequence ID" value="NZ_CP121042.1"/>
</dbReference>
<dbReference type="GeneID" id="97238931"/>
<keyword evidence="3 4" id="KW-0732">Signal</keyword>
<dbReference type="Gene3D" id="3.40.190.10">
    <property type="entry name" value="Periplasmic binding protein-like II"/>
    <property type="match status" value="1"/>
</dbReference>
<dbReference type="GO" id="GO:0030288">
    <property type="term" value="C:outer membrane-bounded periplasmic space"/>
    <property type="evidence" value="ECO:0007669"/>
    <property type="project" value="UniProtKB-ARBA"/>
</dbReference>
<dbReference type="EMBL" id="LPZR01000078">
    <property type="protein sequence ID" value="KYO54869.1"/>
    <property type="molecule type" value="Genomic_DNA"/>
</dbReference>
<reference evidence="6 7" key="1">
    <citation type="submission" date="2015-12" db="EMBL/GenBank/DDBJ databases">
        <title>Genome sequence of Tistrella mobilis MCCC 1A02139.</title>
        <authorList>
            <person name="Lu L."/>
            <person name="Lai Q."/>
            <person name="Shao Z."/>
            <person name="Qian P."/>
        </authorList>
    </citation>
    <scope>NUCLEOTIDE SEQUENCE [LARGE SCALE GENOMIC DNA]</scope>
    <source>
        <strain evidence="6 7">MCCC 1A02139</strain>
    </source>
</reference>
<dbReference type="PANTHER" id="PTHR30290">
    <property type="entry name" value="PERIPLASMIC BINDING COMPONENT OF ABC TRANSPORTER"/>
    <property type="match status" value="1"/>
</dbReference>
<name>A0A162LGG2_9PROT</name>
<sequence>MRSFALKGLRGGALAGSAALAALLAAAPAGAADGPKRGGTLVVSMNADARSLEPGINRDSNSDAVVNNLFEGLVGYRTDLTVGPALAQGWTISEDGRSYTFTLRDGVTFHNGDPLTSAAVKWNWDRKSGQEGWLCARFFNGQAGGLKVEAVETPDPKTVVFRLAEPSGLFLTQLANIQCGMLVASPKSAGADGTWTPIGTGPFKFGSWKHGDQMVLERYDGYVPSSEPGSGYAGARQVYVDALRYQIIPDADAAAAALKTGAIDIIPQLDTIKIDELKAAGMKVMAAPGLSWSALLIQTEDPLLSNPKLRRALAQAIDIAQITEVRTNGLAKPNPSGVAESMRAFSADFLDWPKYDPAAAATLAKEAGYKGEPIRLQTNRRYVGMYDNAVMIQAMLSAAGFNVQLEVLDWAAQLDNYVNGRFQLSSFSYSARFDPGLMYAALIADKATAKWAQWGDPEARKLLAESGTLTDQTARAAIFRRLHAKMKEEVPIIGLYYSPTIEGVNPALHDYKPWAAAIPLAWGVWKG</sequence>
<dbReference type="InterPro" id="IPR030678">
    <property type="entry name" value="Peptide/Ni-bd"/>
</dbReference>
<evidence type="ECO:0000313" key="6">
    <source>
        <dbReference type="EMBL" id="KYO54869.1"/>
    </source>
</evidence>
<dbReference type="PANTHER" id="PTHR30290:SF38">
    <property type="entry name" value="D,D-DIPEPTIDE-BINDING PERIPLASMIC PROTEIN DDPA-RELATED"/>
    <property type="match status" value="1"/>
</dbReference>
<dbReference type="Pfam" id="PF00496">
    <property type="entry name" value="SBP_bac_5"/>
    <property type="match status" value="1"/>
</dbReference>
<dbReference type="InterPro" id="IPR039424">
    <property type="entry name" value="SBP_5"/>
</dbReference>
<proteinExistence type="inferred from homology"/>
<organism evidence="6 7">
    <name type="scientific">Tistrella mobilis</name>
    <dbReference type="NCBI Taxonomy" id="171437"/>
    <lineage>
        <taxon>Bacteria</taxon>
        <taxon>Pseudomonadati</taxon>
        <taxon>Pseudomonadota</taxon>
        <taxon>Alphaproteobacteria</taxon>
        <taxon>Geminicoccales</taxon>
        <taxon>Geminicoccaceae</taxon>
        <taxon>Tistrella</taxon>
    </lineage>
</organism>
<feature type="signal peptide" evidence="4">
    <location>
        <begin position="1"/>
        <end position="31"/>
    </location>
</feature>
<evidence type="ECO:0000259" key="5">
    <source>
        <dbReference type="Pfam" id="PF00496"/>
    </source>
</evidence>
<evidence type="ECO:0000256" key="3">
    <source>
        <dbReference type="ARBA" id="ARBA00022729"/>
    </source>
</evidence>
<dbReference type="AlphaFoldDB" id="A0A162LGG2"/>
<feature type="chain" id="PRO_5007837122" evidence="4">
    <location>
        <begin position="32"/>
        <end position="527"/>
    </location>
</feature>
<dbReference type="OrthoDB" id="9803988at2"/>
<dbReference type="SUPFAM" id="SSF53850">
    <property type="entry name" value="Periplasmic binding protein-like II"/>
    <property type="match status" value="1"/>
</dbReference>
<dbReference type="InterPro" id="IPR000914">
    <property type="entry name" value="SBP_5_dom"/>
</dbReference>
<protein>
    <submittedName>
        <fullName evidence="6">ABC transporter substrate-binding protein</fullName>
    </submittedName>
</protein>
<dbReference type="Gene3D" id="3.90.76.10">
    <property type="entry name" value="Dipeptide-binding Protein, Domain 1"/>
    <property type="match status" value="1"/>
</dbReference>
<dbReference type="GO" id="GO:0043190">
    <property type="term" value="C:ATP-binding cassette (ABC) transporter complex"/>
    <property type="evidence" value="ECO:0007669"/>
    <property type="project" value="InterPro"/>
</dbReference>
<evidence type="ECO:0000256" key="4">
    <source>
        <dbReference type="SAM" id="SignalP"/>
    </source>
</evidence>
<dbReference type="GO" id="GO:0015833">
    <property type="term" value="P:peptide transport"/>
    <property type="evidence" value="ECO:0007669"/>
    <property type="project" value="TreeGrafter"/>
</dbReference>
<evidence type="ECO:0000256" key="2">
    <source>
        <dbReference type="ARBA" id="ARBA00005695"/>
    </source>
</evidence>
<gene>
    <name evidence="6" type="ORF">AUP44_24630</name>
</gene>
<evidence type="ECO:0000256" key="1">
    <source>
        <dbReference type="ARBA" id="ARBA00004418"/>
    </source>
</evidence>
<feature type="domain" description="Solute-binding protein family 5" evidence="5">
    <location>
        <begin position="82"/>
        <end position="444"/>
    </location>
</feature>
<comment type="caution">
    <text evidence="6">The sequence shown here is derived from an EMBL/GenBank/DDBJ whole genome shotgun (WGS) entry which is preliminary data.</text>
</comment>
<dbReference type="GO" id="GO:1904680">
    <property type="term" value="F:peptide transmembrane transporter activity"/>
    <property type="evidence" value="ECO:0007669"/>
    <property type="project" value="TreeGrafter"/>
</dbReference>
<evidence type="ECO:0000313" key="7">
    <source>
        <dbReference type="Proteomes" id="UP000075787"/>
    </source>
</evidence>
<accession>A0A162LGG2</accession>
<dbReference type="PIRSF" id="PIRSF002741">
    <property type="entry name" value="MppA"/>
    <property type="match status" value="1"/>
</dbReference>
<dbReference type="Gene3D" id="3.10.105.10">
    <property type="entry name" value="Dipeptide-binding Protein, Domain 3"/>
    <property type="match status" value="1"/>
</dbReference>